<dbReference type="Proteomes" id="UP000712600">
    <property type="component" value="Unassembled WGS sequence"/>
</dbReference>
<organism evidence="1 2">
    <name type="scientific">Brassica cretica</name>
    <name type="common">Mustard</name>
    <dbReference type="NCBI Taxonomy" id="69181"/>
    <lineage>
        <taxon>Eukaryota</taxon>
        <taxon>Viridiplantae</taxon>
        <taxon>Streptophyta</taxon>
        <taxon>Embryophyta</taxon>
        <taxon>Tracheophyta</taxon>
        <taxon>Spermatophyta</taxon>
        <taxon>Magnoliopsida</taxon>
        <taxon>eudicotyledons</taxon>
        <taxon>Gunneridae</taxon>
        <taxon>Pentapetalae</taxon>
        <taxon>rosids</taxon>
        <taxon>malvids</taxon>
        <taxon>Brassicales</taxon>
        <taxon>Brassicaceae</taxon>
        <taxon>Brassiceae</taxon>
        <taxon>Brassica</taxon>
    </lineage>
</organism>
<protein>
    <submittedName>
        <fullName evidence="1">Uncharacterized protein</fullName>
    </submittedName>
</protein>
<dbReference type="EMBL" id="QGKX02001347">
    <property type="protein sequence ID" value="KAF3525351.1"/>
    <property type="molecule type" value="Genomic_DNA"/>
</dbReference>
<accession>A0A8S9Q066</accession>
<sequence>MRLTSWSDCYQAGAFFICRVRRLSACGYVMLLPPPKLQAIAPRVFVIGDYVTRGDRFWIGCDSLRCVILELCLVCFPVFGSVDHFRDVDSSEMELCFAISFLGWTGYHEIEYCWIA</sequence>
<gene>
    <name evidence="1" type="ORF">F2Q69_00050301</name>
</gene>
<proteinExistence type="predicted"/>
<comment type="caution">
    <text evidence="1">The sequence shown here is derived from an EMBL/GenBank/DDBJ whole genome shotgun (WGS) entry which is preliminary data.</text>
</comment>
<reference evidence="1" key="1">
    <citation type="submission" date="2019-12" db="EMBL/GenBank/DDBJ databases">
        <title>Genome sequencing and annotation of Brassica cretica.</title>
        <authorList>
            <person name="Studholme D.J."/>
            <person name="Sarris P."/>
        </authorList>
    </citation>
    <scope>NUCLEOTIDE SEQUENCE</scope>
    <source>
        <strain evidence="1">PFS-109/04</strain>
        <tissue evidence="1">Leaf</tissue>
    </source>
</reference>
<name>A0A8S9Q066_BRACR</name>
<evidence type="ECO:0000313" key="2">
    <source>
        <dbReference type="Proteomes" id="UP000712600"/>
    </source>
</evidence>
<dbReference type="AlphaFoldDB" id="A0A8S9Q066"/>
<evidence type="ECO:0000313" key="1">
    <source>
        <dbReference type="EMBL" id="KAF3525351.1"/>
    </source>
</evidence>